<dbReference type="Pfam" id="PF14358">
    <property type="entry name" value="DUF4405"/>
    <property type="match status" value="1"/>
</dbReference>
<keyword evidence="1" id="KW-1133">Transmembrane helix</keyword>
<dbReference type="InterPro" id="IPR025517">
    <property type="entry name" value="DUF4405"/>
</dbReference>
<feature type="transmembrane region" description="Helical" evidence="1">
    <location>
        <begin position="12"/>
        <end position="34"/>
    </location>
</feature>
<keyword evidence="1" id="KW-0812">Transmembrane</keyword>
<dbReference type="RefSeq" id="WP_043750777.1">
    <property type="nucleotide sequence ID" value="NZ_AONC01000015.1"/>
</dbReference>
<dbReference type="STRING" id="1249627.D779_0604"/>
<reference evidence="3 4" key="1">
    <citation type="submission" date="2012-11" db="EMBL/GenBank/DDBJ databases">
        <title>Genome assembly of Thiorhodococcus sp. AK35.</title>
        <authorList>
            <person name="Nupur N."/>
            <person name="Khatri I."/>
            <person name="Subramanian S."/>
            <person name="Pinnaka A."/>
        </authorList>
    </citation>
    <scope>NUCLEOTIDE SEQUENCE [LARGE SCALE GENOMIC DNA]</scope>
    <source>
        <strain evidence="3 4">AK35</strain>
    </source>
</reference>
<evidence type="ECO:0000313" key="3">
    <source>
        <dbReference type="EMBL" id="EXJ16135.1"/>
    </source>
</evidence>
<name>W9W0I9_9GAMM</name>
<dbReference type="eggNOG" id="ENOG502Z9T8">
    <property type="taxonomic scope" value="Bacteria"/>
</dbReference>
<protein>
    <recommendedName>
        <fullName evidence="2">Flavinylation-associated cytochrome domain-containing protein</fullName>
    </recommendedName>
</protein>
<keyword evidence="1" id="KW-0472">Membrane</keyword>
<evidence type="ECO:0000313" key="4">
    <source>
        <dbReference type="Proteomes" id="UP000019460"/>
    </source>
</evidence>
<feature type="domain" description="Flavinylation-associated cytochrome" evidence="2">
    <location>
        <begin position="12"/>
        <end position="77"/>
    </location>
</feature>
<comment type="caution">
    <text evidence="3">The sequence shown here is derived from an EMBL/GenBank/DDBJ whole genome shotgun (WGS) entry which is preliminary data.</text>
</comment>
<organism evidence="3 4">
    <name type="scientific">Imhoffiella purpurea</name>
    <dbReference type="NCBI Taxonomy" id="1249627"/>
    <lineage>
        <taxon>Bacteria</taxon>
        <taxon>Pseudomonadati</taxon>
        <taxon>Pseudomonadota</taxon>
        <taxon>Gammaproteobacteria</taxon>
        <taxon>Chromatiales</taxon>
        <taxon>Chromatiaceae</taxon>
        <taxon>Imhoffiella</taxon>
    </lineage>
</organism>
<dbReference type="OrthoDB" id="9793491at2"/>
<feature type="transmembrane region" description="Helical" evidence="1">
    <location>
        <begin position="98"/>
        <end position="116"/>
    </location>
</feature>
<proteinExistence type="predicted"/>
<dbReference type="AlphaFoldDB" id="W9W0I9"/>
<dbReference type="EMBL" id="AONC01000015">
    <property type="protein sequence ID" value="EXJ16135.1"/>
    <property type="molecule type" value="Genomic_DNA"/>
</dbReference>
<sequence length="289" mass="32313">MRKNKQSIRSLTAFIVTWAFIVLMVTGLVLYIVPHGRIAYWTHWSLWGLEKDRWAWIHMTFGGVFIVAAFLHLYFNWKPFKQYIADRIQGHLAFKREILIATLATLVLVVLSALDLPPASWIIQLNSDIKNAWVTEPALEPPFGHAEEASLAALARRMDFELEPALSTLHDRGIAVENGRETLEQIARRNGMTPMAVYALIPRPQPAPVSTEAKMTPEEIEARFAGTGLGRKRLSEVCEMVGLDVRTGQERLASAGIEAGPEDGIRDLADANGKRPIDLLVIILNGENQ</sequence>
<gene>
    <name evidence="3" type="ORF">D779_0604</name>
</gene>
<dbReference type="Proteomes" id="UP000019460">
    <property type="component" value="Unassembled WGS sequence"/>
</dbReference>
<keyword evidence="4" id="KW-1185">Reference proteome</keyword>
<accession>W9W0I9</accession>
<feature type="transmembrane region" description="Helical" evidence="1">
    <location>
        <begin position="54"/>
        <end position="77"/>
    </location>
</feature>
<evidence type="ECO:0000259" key="2">
    <source>
        <dbReference type="Pfam" id="PF14358"/>
    </source>
</evidence>
<evidence type="ECO:0000256" key="1">
    <source>
        <dbReference type="SAM" id="Phobius"/>
    </source>
</evidence>